<keyword evidence="3" id="KW-1185">Reference proteome</keyword>
<dbReference type="AlphaFoldDB" id="A0A8K1GKG1"/>
<evidence type="ECO:0000256" key="1">
    <source>
        <dbReference type="SAM" id="MobiDB-lite"/>
    </source>
</evidence>
<name>A0A8K1GKG1_9PASS</name>
<evidence type="ECO:0000313" key="3">
    <source>
        <dbReference type="Proteomes" id="UP000796761"/>
    </source>
</evidence>
<dbReference type="Proteomes" id="UP000796761">
    <property type="component" value="Unassembled WGS sequence"/>
</dbReference>
<accession>A0A8K1GKG1</accession>
<sequence length="104" mass="12541">MGIVVDENLDNAFVVRHWTRLPRESGDAPSWEGFRARFAEALSKLIMKSQTVEARGIGREEKRREEKRREEKRREEKRREEKRREEKRREEKSIIESPCDFSLP</sequence>
<feature type="region of interest" description="Disordered" evidence="1">
    <location>
        <begin position="52"/>
        <end position="104"/>
    </location>
</feature>
<protein>
    <submittedName>
        <fullName evidence="2">Uncharacterized protein</fullName>
    </submittedName>
</protein>
<proteinExistence type="predicted"/>
<organism evidence="2 3">
    <name type="scientific">Zosterops borbonicus</name>
    <dbReference type="NCBI Taxonomy" id="364589"/>
    <lineage>
        <taxon>Eukaryota</taxon>
        <taxon>Metazoa</taxon>
        <taxon>Chordata</taxon>
        <taxon>Craniata</taxon>
        <taxon>Vertebrata</taxon>
        <taxon>Euteleostomi</taxon>
        <taxon>Archelosauria</taxon>
        <taxon>Archosauria</taxon>
        <taxon>Dinosauria</taxon>
        <taxon>Saurischia</taxon>
        <taxon>Theropoda</taxon>
        <taxon>Coelurosauria</taxon>
        <taxon>Aves</taxon>
        <taxon>Neognathae</taxon>
        <taxon>Neoaves</taxon>
        <taxon>Telluraves</taxon>
        <taxon>Australaves</taxon>
        <taxon>Passeriformes</taxon>
        <taxon>Sylvioidea</taxon>
        <taxon>Zosteropidae</taxon>
        <taxon>Zosterops</taxon>
    </lineage>
</organism>
<dbReference type="EMBL" id="SWJQ01000144">
    <property type="protein sequence ID" value="TRZ20601.1"/>
    <property type="molecule type" value="Genomic_DNA"/>
</dbReference>
<comment type="caution">
    <text evidence="2">The sequence shown here is derived from an EMBL/GenBank/DDBJ whole genome shotgun (WGS) entry which is preliminary data.</text>
</comment>
<evidence type="ECO:0000313" key="2">
    <source>
        <dbReference type="EMBL" id="TRZ20601.1"/>
    </source>
</evidence>
<feature type="compositionally biased region" description="Basic and acidic residues" evidence="1">
    <location>
        <begin position="56"/>
        <end position="94"/>
    </location>
</feature>
<gene>
    <name evidence="2" type="ORF">HGM15179_006498</name>
</gene>
<reference evidence="2" key="1">
    <citation type="submission" date="2019-04" db="EMBL/GenBank/DDBJ databases">
        <title>Genome assembly of Zosterops borbonicus 15179.</title>
        <authorList>
            <person name="Leroy T."/>
            <person name="Anselmetti Y."/>
            <person name="Tilak M.-K."/>
            <person name="Nabholz B."/>
        </authorList>
    </citation>
    <scope>NUCLEOTIDE SEQUENCE</scope>
    <source>
        <strain evidence="2">HGM_15179</strain>
        <tissue evidence="2">Muscle</tissue>
    </source>
</reference>